<dbReference type="Pfam" id="PF00528">
    <property type="entry name" value="BPD_transp_1"/>
    <property type="match status" value="1"/>
</dbReference>
<keyword evidence="10" id="KW-1185">Reference proteome</keyword>
<keyword evidence="2" id="KW-0813">Transport</keyword>
<evidence type="ECO:0000256" key="1">
    <source>
        <dbReference type="ARBA" id="ARBA00004651"/>
    </source>
</evidence>
<proteinExistence type="predicted"/>
<dbReference type="PANTHER" id="PTHR43163">
    <property type="entry name" value="DIPEPTIDE TRANSPORT SYSTEM PERMEASE PROTEIN DPPB-RELATED"/>
    <property type="match status" value="1"/>
</dbReference>
<feature type="transmembrane region" description="Helical" evidence="7">
    <location>
        <begin position="32"/>
        <end position="54"/>
    </location>
</feature>
<evidence type="ECO:0000256" key="4">
    <source>
        <dbReference type="ARBA" id="ARBA00022692"/>
    </source>
</evidence>
<gene>
    <name evidence="9" type="ORF">ACFQ45_13740</name>
</gene>
<comment type="subcellular location">
    <subcellularLocation>
        <location evidence="1">Cell membrane</location>
        <topology evidence="1">Multi-pass membrane protein</topology>
    </subcellularLocation>
</comment>
<name>A0ABW4B4K9_9GAMM</name>
<keyword evidence="5 7" id="KW-1133">Transmembrane helix</keyword>
<accession>A0ABW4B4K9</accession>
<evidence type="ECO:0000313" key="10">
    <source>
        <dbReference type="Proteomes" id="UP001597059"/>
    </source>
</evidence>
<evidence type="ECO:0000256" key="3">
    <source>
        <dbReference type="ARBA" id="ARBA00022475"/>
    </source>
</evidence>
<evidence type="ECO:0000256" key="2">
    <source>
        <dbReference type="ARBA" id="ARBA00022448"/>
    </source>
</evidence>
<evidence type="ECO:0000256" key="7">
    <source>
        <dbReference type="SAM" id="Phobius"/>
    </source>
</evidence>
<evidence type="ECO:0000256" key="6">
    <source>
        <dbReference type="ARBA" id="ARBA00023136"/>
    </source>
</evidence>
<sequence length="68" mass="7560">MAYTILTESIFQWPGMGFLFMDAVTRVDAPLISAYLIVVGLIFVVTNTLVDVVYSMVNPRVRIPGYSS</sequence>
<keyword evidence="3" id="KW-1003">Cell membrane</keyword>
<feature type="domain" description="ABC transmembrane type-1" evidence="8">
    <location>
        <begin position="4"/>
        <end position="62"/>
    </location>
</feature>
<dbReference type="InterPro" id="IPR000515">
    <property type="entry name" value="MetI-like"/>
</dbReference>
<protein>
    <submittedName>
        <fullName evidence="9">ABC transporter permease subunit</fullName>
    </submittedName>
</protein>
<comment type="caution">
    <text evidence="9">The sequence shown here is derived from an EMBL/GenBank/DDBJ whole genome shotgun (WGS) entry which is preliminary data.</text>
</comment>
<dbReference type="Proteomes" id="UP001597059">
    <property type="component" value="Unassembled WGS sequence"/>
</dbReference>
<dbReference type="RefSeq" id="WP_377368647.1">
    <property type="nucleotide sequence ID" value="NZ_JBHTMN010000014.1"/>
</dbReference>
<evidence type="ECO:0000313" key="9">
    <source>
        <dbReference type="EMBL" id="MFD1384436.1"/>
    </source>
</evidence>
<dbReference type="EMBL" id="JBHTMN010000014">
    <property type="protein sequence ID" value="MFD1384436.1"/>
    <property type="molecule type" value="Genomic_DNA"/>
</dbReference>
<dbReference type="PANTHER" id="PTHR43163:SF2">
    <property type="entry name" value="ABC TRANSPORTER PERMEASE PROTEIN"/>
    <property type="match status" value="1"/>
</dbReference>
<keyword evidence="4 7" id="KW-0812">Transmembrane</keyword>
<reference evidence="10" key="1">
    <citation type="journal article" date="2019" name="Int. J. Syst. Evol. Microbiol.">
        <title>The Global Catalogue of Microorganisms (GCM) 10K type strain sequencing project: providing services to taxonomists for standard genome sequencing and annotation.</title>
        <authorList>
            <consortium name="The Broad Institute Genomics Platform"/>
            <consortium name="The Broad Institute Genome Sequencing Center for Infectious Disease"/>
            <person name="Wu L."/>
            <person name="Ma J."/>
        </authorList>
    </citation>
    <scope>NUCLEOTIDE SEQUENCE [LARGE SCALE GENOMIC DNA]</scope>
    <source>
        <strain evidence="10">JCM 30774</strain>
    </source>
</reference>
<organism evidence="9 10">
    <name type="scientific">Rhodanobacter aciditrophus</name>
    <dbReference type="NCBI Taxonomy" id="1623218"/>
    <lineage>
        <taxon>Bacteria</taxon>
        <taxon>Pseudomonadati</taxon>
        <taxon>Pseudomonadota</taxon>
        <taxon>Gammaproteobacteria</taxon>
        <taxon>Lysobacterales</taxon>
        <taxon>Rhodanobacteraceae</taxon>
        <taxon>Rhodanobacter</taxon>
    </lineage>
</organism>
<evidence type="ECO:0000259" key="8">
    <source>
        <dbReference type="Pfam" id="PF00528"/>
    </source>
</evidence>
<keyword evidence="6 7" id="KW-0472">Membrane</keyword>
<evidence type="ECO:0000256" key="5">
    <source>
        <dbReference type="ARBA" id="ARBA00022989"/>
    </source>
</evidence>